<dbReference type="GO" id="GO:0005737">
    <property type="term" value="C:cytoplasm"/>
    <property type="evidence" value="ECO:0007669"/>
    <property type="project" value="TreeGrafter"/>
</dbReference>
<reference evidence="1" key="1">
    <citation type="submission" date="2022-12" db="EMBL/GenBank/DDBJ databases">
        <title>Reference genome sequencing for broad-spectrum identification of bacterial and archaeal isolates by mass spectrometry.</title>
        <authorList>
            <person name="Sekiguchi Y."/>
            <person name="Tourlousse D.M."/>
        </authorList>
    </citation>
    <scope>NUCLEOTIDE SEQUENCE</scope>
    <source>
        <strain evidence="1">301</strain>
    </source>
</reference>
<sequence length="280" mass="30639">MTSPNAPRSSAEQALDRQIVQDLARSLDEAEKTGRQVRQFSLAHPEITIEDAYRVQKCWVDLKVSEGRKIHGHKIGLTSRAMQRSSSISEPDYGVLLDDMFMQEGSDIPISRFIAPRVEVELAFVLKYALTGPNCNIFDVLAATKYVVPAIEIIDARIQQIDPDTKVTRKVFDTISDNAANAGVVLGGRPFLPDGADLRWISAVLFRNGVIEETGVAAAVLNHPAHGPAWLANKLYRFGVTLEPGQVILGGSFTAPVQASRGDTFLADYGPFGTVAFRFI</sequence>
<dbReference type="FunFam" id="3.90.850.10:FF:000001">
    <property type="entry name" value="2-oxo-hepta-3-ene-1,7-dioic acid hydratase"/>
    <property type="match status" value="1"/>
</dbReference>
<protein>
    <submittedName>
        <fullName evidence="2">2-oxo-hept-3-ene-1,7-dioate hydratase</fullName>
        <ecNumber evidence="2">4.2.1.-</ecNumber>
    </submittedName>
    <submittedName>
        <fullName evidence="1">2-oxo-hepta-3-ene-1,7-dioic acid hydratase</fullName>
    </submittedName>
</protein>
<evidence type="ECO:0000313" key="1">
    <source>
        <dbReference type="EMBL" id="GLI24794.1"/>
    </source>
</evidence>
<evidence type="ECO:0000313" key="3">
    <source>
        <dbReference type="Proteomes" id="UP001144397"/>
    </source>
</evidence>
<dbReference type="InterPro" id="IPR050772">
    <property type="entry name" value="Hydratase-Decarb/MhpD_sf"/>
</dbReference>
<dbReference type="SUPFAM" id="SSF56529">
    <property type="entry name" value="FAH"/>
    <property type="match status" value="1"/>
</dbReference>
<dbReference type="GO" id="GO:0018817">
    <property type="term" value="F:2-oxo-hept-3-ene-1,7-dioate hydratase activity"/>
    <property type="evidence" value="ECO:0007669"/>
    <property type="project" value="InterPro"/>
</dbReference>
<dbReference type="InterPro" id="IPR036663">
    <property type="entry name" value="Fumarylacetoacetase_C_sf"/>
</dbReference>
<dbReference type="EC" id="4.2.1.-" evidence="2"/>
<dbReference type="PANTHER" id="PTHR30143:SF0">
    <property type="entry name" value="2-KETO-4-PENTENOATE HYDRATASE"/>
    <property type="match status" value="1"/>
</dbReference>
<dbReference type="RefSeq" id="WP_281809510.1">
    <property type="nucleotide sequence ID" value="NZ_BSDO01000008.1"/>
</dbReference>
<dbReference type="NCBIfam" id="TIGR02312">
    <property type="entry name" value="HpaH"/>
    <property type="match status" value="1"/>
</dbReference>
<keyword evidence="4" id="KW-1185">Reference proteome</keyword>
<evidence type="ECO:0000313" key="4">
    <source>
        <dbReference type="Proteomes" id="UP001245370"/>
    </source>
</evidence>
<dbReference type="Proteomes" id="UP001144397">
    <property type="component" value="Unassembled WGS sequence"/>
</dbReference>
<name>A0A9W6FLF8_XANFL</name>
<dbReference type="Gene3D" id="3.90.850.10">
    <property type="entry name" value="Fumarylacetoacetase-like, C-terminal domain"/>
    <property type="match status" value="1"/>
</dbReference>
<dbReference type="EMBL" id="BSDO01000008">
    <property type="protein sequence ID" value="GLI24794.1"/>
    <property type="molecule type" value="Genomic_DNA"/>
</dbReference>
<dbReference type="GO" id="GO:0008684">
    <property type="term" value="F:2-oxopent-4-enoate hydratase activity"/>
    <property type="evidence" value="ECO:0007669"/>
    <property type="project" value="TreeGrafter"/>
</dbReference>
<dbReference type="PANTHER" id="PTHR30143">
    <property type="entry name" value="ACID HYDRATASE"/>
    <property type="match status" value="1"/>
</dbReference>
<dbReference type="Proteomes" id="UP001245370">
    <property type="component" value="Unassembled WGS sequence"/>
</dbReference>
<organism evidence="1 3">
    <name type="scientific">Xanthobacter flavus</name>
    <dbReference type="NCBI Taxonomy" id="281"/>
    <lineage>
        <taxon>Bacteria</taxon>
        <taxon>Pseudomonadati</taxon>
        <taxon>Pseudomonadota</taxon>
        <taxon>Alphaproteobacteria</taxon>
        <taxon>Hyphomicrobiales</taxon>
        <taxon>Xanthobacteraceae</taxon>
        <taxon>Xanthobacter</taxon>
    </lineage>
</organism>
<reference evidence="2 4" key="2">
    <citation type="submission" date="2023-07" db="EMBL/GenBank/DDBJ databases">
        <title>Genomic Encyclopedia of Type Strains, Phase IV (KMG-IV): sequencing the most valuable type-strain genomes for metagenomic binning, comparative biology and taxonomic classification.</title>
        <authorList>
            <person name="Goeker M."/>
        </authorList>
    </citation>
    <scope>NUCLEOTIDE SEQUENCE [LARGE SCALE GENOMIC DNA]</scope>
    <source>
        <strain evidence="2 4">DSM 338</strain>
    </source>
</reference>
<comment type="caution">
    <text evidence="1">The sequence shown here is derived from an EMBL/GenBank/DDBJ whole genome shotgun (WGS) entry which is preliminary data.</text>
</comment>
<proteinExistence type="predicted"/>
<accession>A0A9W6FLF8</accession>
<dbReference type="InterPro" id="IPR012690">
    <property type="entry name" value="HpcG"/>
</dbReference>
<dbReference type="EMBL" id="JAVDPY010000008">
    <property type="protein sequence ID" value="MDR6335528.1"/>
    <property type="molecule type" value="Genomic_DNA"/>
</dbReference>
<keyword evidence="2" id="KW-0456">Lyase</keyword>
<gene>
    <name evidence="2" type="ORF">GGQ86_004024</name>
    <name evidence="1" type="ORF">XFLAVUS301_44680</name>
</gene>
<dbReference type="AlphaFoldDB" id="A0A9W6FLF8"/>
<evidence type="ECO:0000313" key="2">
    <source>
        <dbReference type="EMBL" id="MDR6335528.1"/>
    </source>
</evidence>
<dbReference type="GeneID" id="95765238"/>